<sequence length="994" mass="107361">MTADAMSAARKSMAKLRRAPEPDILKPLIQRADSDSATRYKIMGEASGLLADLRAAQNKGWVNQFLQQYQLNSSEGLALLSLAEAFLRVPDPATADFLIADKLGDADWRAHTGKSNSRLVNSATWGLVVGRALVGEGQAGPLRRLIARAGEPFVRQAVGAAMRMMGEIFVMGRTIDEALKRMKKPEHQGFTASFDMLGEAARTQADAARYFAAYTKAIDAVGRVAGAGHSISVKLSALHPRYEVAQYDRCVPALTEMLEALAVQAAGRGIALTVDAEEQDRLDMSLDIIGAIAGLPALDGWDGFGMAVQAYGKRARPVIAWANALDRVMNVRLVKGAYWDTEIKRDQVEGLENYSLFTRKAATDVCYLACARDMLDAENIRPAFASHNALTVATIVEWAGNTREFEFQRLHGMGDGLYERLVREHDYRCRIYAPVGGHKDLLAYLVRRLLENGANSSFVHQLADEHKSDEELLADPVEKVKAVGGTRHPSIALPRDLYQPERINSAGLDLGNRVVLEAVQAAVNTPHPLMAEGAMAAYDAVSVVEAIDRAHAAFPAWTAREVDERAGMLERLGDSLEEHRDELMALCIQEAFKSIPDAIAEVREAVDFCRYYAARARADLQSVELPGPTGERNMMHLDGRGVWATIAPWNFPLAIFLGQTVAALVTGNTVIAKPAPQTPRIAARAVELAHQAGVPEDVLILVPGGPEVGAAITADLRIQGVAFTGSTGTARRIAQSLLADEERAILPLIAETGGINAMIVDSTALPEQVVQDVITSAFRSAGQRCSALRLLLIQEDVAPGMIEMLKGAMDLLTVGDPGDPATDVGPVIDRAAYDKLMSYRDAVHDKWLKTVPVPDEGLFVPPTLIEIDAIEELKQEWFGPILHYATWPSGKLIETIGRVNEKGFGLTMGLHSRIARAAEVTEAHAHIGNLYVNRAMIGAVVGSQPFGGERLSGTGPKAGGPHYLFRFVAERAVSIDTTSAGGNASLLSLDEGGI</sequence>
<keyword evidence="2 5" id="KW-0560">Oxidoreductase</keyword>
<dbReference type="SUPFAM" id="SSF81935">
    <property type="entry name" value="N-terminal domain of bifunctional PutA protein"/>
    <property type="match status" value="1"/>
</dbReference>
<keyword evidence="5" id="KW-0274">FAD</keyword>
<dbReference type="Gene3D" id="3.20.20.220">
    <property type="match status" value="1"/>
</dbReference>
<dbReference type="Pfam" id="PF14850">
    <property type="entry name" value="Pro_dh-DNA_bdg"/>
    <property type="match status" value="1"/>
</dbReference>
<evidence type="ECO:0000256" key="2">
    <source>
        <dbReference type="ARBA" id="ARBA00023002"/>
    </source>
</evidence>
<dbReference type="AlphaFoldDB" id="A0A397NPQ2"/>
<dbReference type="EC" id="1.5.5.2" evidence="5"/>
<feature type="active site" evidence="6">
    <location>
        <position position="751"/>
    </location>
</feature>
<keyword evidence="5" id="KW-0285">Flavoprotein</keyword>
<dbReference type="InterPro" id="IPR016161">
    <property type="entry name" value="Ald_DH/histidinol_DH"/>
</dbReference>
<dbReference type="GO" id="GO:0003700">
    <property type="term" value="F:DNA-binding transcription factor activity"/>
    <property type="evidence" value="ECO:0007669"/>
    <property type="project" value="InterPro"/>
</dbReference>
<feature type="domain" description="Aldehyde dehydrogenase" evidence="7">
    <location>
        <begin position="533"/>
        <end position="969"/>
    </location>
</feature>
<evidence type="ECO:0000259" key="8">
    <source>
        <dbReference type="Pfam" id="PF01619"/>
    </source>
</evidence>
<dbReference type="Gene3D" id="3.40.605.10">
    <property type="entry name" value="Aldehyde Dehydrogenase, Chain A, domain 1"/>
    <property type="match status" value="1"/>
</dbReference>
<dbReference type="GO" id="GO:0004657">
    <property type="term" value="F:proline dehydrogenase activity"/>
    <property type="evidence" value="ECO:0007669"/>
    <property type="project" value="UniProtKB-UniRule"/>
</dbReference>
<dbReference type="GO" id="GO:0010133">
    <property type="term" value="P:L-proline catabolic process to L-glutamate"/>
    <property type="evidence" value="ECO:0007669"/>
    <property type="project" value="UniProtKB-UniRule"/>
</dbReference>
<evidence type="ECO:0000256" key="6">
    <source>
        <dbReference type="PIRSR" id="PIRSR000197-1"/>
    </source>
</evidence>
<keyword evidence="5" id="KW-0238">DNA-binding</keyword>
<feature type="domain" description="Proline dehydrogenase PutA" evidence="9">
    <location>
        <begin position="62"/>
        <end position="169"/>
    </location>
</feature>
<dbReference type="NCBIfam" id="TIGR01238">
    <property type="entry name" value="D1pyr5carbox3"/>
    <property type="match status" value="1"/>
</dbReference>
<comment type="similarity">
    <text evidence="5">In the C-terminal section; belongs to the aldehyde dehydrogenase family.</text>
</comment>
<dbReference type="Proteomes" id="UP000266568">
    <property type="component" value="Unassembled WGS sequence"/>
</dbReference>
<dbReference type="Gene3D" id="3.40.309.10">
    <property type="entry name" value="Aldehyde Dehydrogenase, Chain A, domain 2"/>
    <property type="match status" value="1"/>
</dbReference>
<reference evidence="10 11" key="1">
    <citation type="submission" date="2018-08" db="EMBL/GenBank/DDBJ databases">
        <title>Genomic Encyclopedia of Type Strains, Phase IV (KMG-IV): sequencing the most valuable type-strain genomes for metagenomic binning, comparative biology and taxonomic classification.</title>
        <authorList>
            <person name="Goeker M."/>
        </authorList>
    </citation>
    <scope>NUCLEOTIDE SEQUENCE [LARGE SCALE GENOMIC DNA]</scope>
    <source>
        <strain evidence="10 11">DSM 25527</strain>
    </source>
</reference>
<dbReference type="InterPro" id="IPR016160">
    <property type="entry name" value="Ald_DH_CS_CYS"/>
</dbReference>
<dbReference type="InterPro" id="IPR025703">
    <property type="entry name" value="Bifunct_PutA"/>
</dbReference>
<evidence type="ECO:0000256" key="5">
    <source>
        <dbReference type="PIRNR" id="PIRNR000197"/>
    </source>
</evidence>
<evidence type="ECO:0000259" key="9">
    <source>
        <dbReference type="Pfam" id="PF14850"/>
    </source>
</evidence>
<dbReference type="PROSITE" id="PS00070">
    <property type="entry name" value="ALDEHYDE_DEHYDR_CYS"/>
    <property type="match status" value="1"/>
</dbReference>
<dbReference type="SUPFAM" id="SSF51730">
    <property type="entry name" value="FAD-linked oxidoreductase"/>
    <property type="match status" value="1"/>
</dbReference>
<dbReference type="InterPro" id="IPR016163">
    <property type="entry name" value="Ald_DH_C"/>
</dbReference>
<dbReference type="Pfam" id="PF01619">
    <property type="entry name" value="Pro_dh"/>
    <property type="match status" value="1"/>
</dbReference>
<dbReference type="CDD" id="cd07125">
    <property type="entry name" value="ALDH_PutA-P5CDH"/>
    <property type="match status" value="1"/>
</dbReference>
<dbReference type="GO" id="GO:0003677">
    <property type="term" value="F:DNA binding"/>
    <property type="evidence" value="ECO:0007669"/>
    <property type="project" value="UniProtKB-KW"/>
</dbReference>
<evidence type="ECO:0000259" key="7">
    <source>
        <dbReference type="Pfam" id="PF00171"/>
    </source>
</evidence>
<protein>
    <recommendedName>
        <fullName evidence="5">Bifunctional protein PutA</fullName>
    </recommendedName>
    <domain>
        <recommendedName>
            <fullName evidence="5">Proline dehydrogenase</fullName>
            <ecNumber evidence="5">1.5.5.2</ecNumber>
        </recommendedName>
        <alternativeName>
            <fullName evidence="5">Proline oxidase</fullName>
        </alternativeName>
    </domain>
    <domain>
        <recommendedName>
            <fullName evidence="5">Delta-1-pyrroline-5-carboxylate dehydrogenase</fullName>
            <shortName evidence="5">P5C dehydrogenase</shortName>
            <ecNumber evidence="5">1.2.1.88</ecNumber>
        </recommendedName>
        <alternativeName>
            <fullName evidence="5">L-glutamate gamma-semialdehyde dehydrogenase</fullName>
        </alternativeName>
    </domain>
</protein>
<evidence type="ECO:0000256" key="1">
    <source>
        <dbReference type="ARBA" id="ARBA00004786"/>
    </source>
</evidence>
<comment type="function">
    <text evidence="5">Oxidizes proline to glutamate for use as a carbon and nitrogen source.</text>
</comment>
<name>A0A397NPQ2_9SPHN</name>
<feature type="active site" evidence="6">
    <location>
        <position position="785"/>
    </location>
</feature>
<keyword evidence="11" id="KW-1185">Reference proteome</keyword>
<proteinExistence type="inferred from homology"/>
<dbReference type="InterPro" id="IPR029041">
    <property type="entry name" value="FAD-linked_oxidoreductase-like"/>
</dbReference>
<dbReference type="EC" id="1.2.1.88" evidence="5"/>
<dbReference type="UniPathway" id="UPA00261">
    <property type="reaction ID" value="UER00373"/>
</dbReference>
<comment type="catalytic activity">
    <reaction evidence="5">
        <text>L-proline + a quinone = (S)-1-pyrroline-5-carboxylate + a quinol + H(+)</text>
        <dbReference type="Rhea" id="RHEA:23784"/>
        <dbReference type="ChEBI" id="CHEBI:15378"/>
        <dbReference type="ChEBI" id="CHEBI:17388"/>
        <dbReference type="ChEBI" id="CHEBI:24646"/>
        <dbReference type="ChEBI" id="CHEBI:60039"/>
        <dbReference type="ChEBI" id="CHEBI:132124"/>
        <dbReference type="EC" id="1.5.5.2"/>
    </reaction>
</comment>
<keyword evidence="5" id="KW-0678">Repressor</keyword>
<keyword evidence="5" id="KW-0805">Transcription regulation</keyword>
<evidence type="ECO:0000313" key="10">
    <source>
        <dbReference type="EMBL" id="RIA37649.1"/>
    </source>
</evidence>
<comment type="pathway">
    <text evidence="5">Amino-acid degradation; L-proline degradation into L-glutamate; L-glutamate from L-proline: step 1/2.</text>
</comment>
<dbReference type="PANTHER" id="PTHR42862">
    <property type="entry name" value="DELTA-1-PYRROLINE-5-CARBOXYLATE DEHYDROGENASE 1, ISOFORM A-RELATED"/>
    <property type="match status" value="1"/>
</dbReference>
<dbReference type="SUPFAM" id="SSF53720">
    <property type="entry name" value="ALDH-like"/>
    <property type="match status" value="1"/>
</dbReference>
<keyword evidence="3 5" id="KW-0520">NAD</keyword>
<keyword evidence="5" id="KW-0804">Transcription</keyword>
<dbReference type="EMBL" id="QXDC01000004">
    <property type="protein sequence ID" value="RIA37649.1"/>
    <property type="molecule type" value="Genomic_DNA"/>
</dbReference>
<dbReference type="InterPro" id="IPR016162">
    <property type="entry name" value="Ald_DH_N"/>
</dbReference>
<dbReference type="GO" id="GO:0009898">
    <property type="term" value="C:cytoplasmic side of plasma membrane"/>
    <property type="evidence" value="ECO:0007669"/>
    <property type="project" value="TreeGrafter"/>
</dbReference>
<dbReference type="InterPro" id="IPR024082">
    <property type="entry name" value="PRODH_PutA_dom_II"/>
</dbReference>
<gene>
    <name evidence="10" type="ORF">DFR49_3536</name>
</gene>
<comment type="caution">
    <text evidence="10">The sequence shown here is derived from an EMBL/GenBank/DDBJ whole genome shotgun (WGS) entry which is preliminary data.</text>
</comment>
<dbReference type="InterPro" id="IPR005933">
    <property type="entry name" value="PutA_C"/>
</dbReference>
<dbReference type="GO" id="GO:0003842">
    <property type="term" value="F:L-glutamate gamma-semialdehyde dehydrogenase activity"/>
    <property type="evidence" value="ECO:0007669"/>
    <property type="project" value="UniProtKB-UniRule"/>
</dbReference>
<evidence type="ECO:0000256" key="4">
    <source>
        <dbReference type="ARBA" id="ARBA00048142"/>
    </source>
</evidence>
<evidence type="ECO:0000313" key="11">
    <source>
        <dbReference type="Proteomes" id="UP000266568"/>
    </source>
</evidence>
<dbReference type="InterPro" id="IPR015590">
    <property type="entry name" value="Aldehyde_DH_dom"/>
</dbReference>
<keyword evidence="5" id="KW-0642">Proline metabolism</keyword>
<dbReference type="PANTHER" id="PTHR42862:SF1">
    <property type="entry name" value="DELTA-1-PYRROLINE-5-CARBOXYLATE DEHYDROGENASE 2, ISOFORM A-RELATED"/>
    <property type="match status" value="1"/>
</dbReference>
<dbReference type="Pfam" id="PF00171">
    <property type="entry name" value="Aldedh"/>
    <property type="match status" value="1"/>
</dbReference>
<dbReference type="RefSeq" id="WP_119036928.1">
    <property type="nucleotide sequence ID" value="NZ_QXDC01000004.1"/>
</dbReference>
<comment type="similarity">
    <text evidence="5">In the N-terminal section; belongs to the proline dehydrogenase family.</text>
</comment>
<dbReference type="FunFam" id="3.40.309.10:FF:000005">
    <property type="entry name" value="1-pyrroline-5-carboxylate dehydrogenase 1"/>
    <property type="match status" value="1"/>
</dbReference>
<comment type="cofactor">
    <cofactor evidence="5">
        <name>FAD</name>
        <dbReference type="ChEBI" id="CHEBI:57692"/>
    </cofactor>
</comment>
<feature type="domain" description="Proline dehydrogenase" evidence="8">
    <location>
        <begin position="178"/>
        <end position="461"/>
    </location>
</feature>
<comment type="pathway">
    <text evidence="1 5">Amino-acid degradation; L-proline degradation into L-glutamate; L-glutamate from L-proline: step 2/2.</text>
</comment>
<dbReference type="OrthoDB" id="9812625at2"/>
<comment type="catalytic activity">
    <reaction evidence="4 5">
        <text>L-glutamate 5-semialdehyde + NAD(+) + H2O = L-glutamate + NADH + 2 H(+)</text>
        <dbReference type="Rhea" id="RHEA:30235"/>
        <dbReference type="ChEBI" id="CHEBI:15377"/>
        <dbReference type="ChEBI" id="CHEBI:15378"/>
        <dbReference type="ChEBI" id="CHEBI:29985"/>
        <dbReference type="ChEBI" id="CHEBI:57540"/>
        <dbReference type="ChEBI" id="CHEBI:57945"/>
        <dbReference type="ChEBI" id="CHEBI:58066"/>
        <dbReference type="EC" id="1.2.1.88"/>
    </reaction>
</comment>
<accession>A0A397NPQ2</accession>
<dbReference type="PIRSF" id="PIRSF000197">
    <property type="entry name" value="Bifunct_PutA"/>
    <property type="match status" value="1"/>
</dbReference>
<dbReference type="InterPro" id="IPR024089">
    <property type="entry name" value="PRODH_PutA_dom_I/II"/>
</dbReference>
<dbReference type="InterPro" id="IPR002872">
    <property type="entry name" value="Proline_DH_dom"/>
</dbReference>
<organism evidence="10 11">
    <name type="scientific">Hephaestia caeni</name>
    <dbReference type="NCBI Taxonomy" id="645617"/>
    <lineage>
        <taxon>Bacteria</taxon>
        <taxon>Pseudomonadati</taxon>
        <taxon>Pseudomonadota</taxon>
        <taxon>Alphaproteobacteria</taxon>
        <taxon>Sphingomonadales</taxon>
        <taxon>Sphingomonadaceae</taxon>
        <taxon>Hephaestia</taxon>
    </lineage>
</organism>
<dbReference type="Gene3D" id="1.20.5.460">
    <property type="entry name" value="Single helix bin"/>
    <property type="match status" value="1"/>
</dbReference>
<evidence type="ECO:0000256" key="3">
    <source>
        <dbReference type="ARBA" id="ARBA00023027"/>
    </source>
</evidence>
<dbReference type="InterPro" id="IPR050485">
    <property type="entry name" value="Proline_metab_enzyme"/>
</dbReference>